<reference evidence="10 11" key="1">
    <citation type="journal article" date="2024" name="Nat. Commun.">
        <title>Phylogenomics reveals the evolutionary origins of lichenization in chlorophyte algae.</title>
        <authorList>
            <person name="Puginier C."/>
            <person name="Libourel C."/>
            <person name="Otte J."/>
            <person name="Skaloud P."/>
            <person name="Haon M."/>
            <person name="Grisel S."/>
            <person name="Petersen M."/>
            <person name="Berrin J.G."/>
            <person name="Delaux P.M."/>
            <person name="Dal Grande F."/>
            <person name="Keller J."/>
        </authorList>
    </citation>
    <scope>NUCLEOTIDE SEQUENCE [LARGE SCALE GENOMIC DNA]</scope>
    <source>
        <strain evidence="10 11">SAG 2043</strain>
    </source>
</reference>
<comment type="subcellular location">
    <subcellularLocation>
        <location evidence="1">Membrane</location>
        <topology evidence="1">Multi-pass membrane protein</topology>
    </subcellularLocation>
</comment>
<feature type="transmembrane region" description="Helical" evidence="8">
    <location>
        <begin position="200"/>
        <end position="220"/>
    </location>
</feature>
<evidence type="ECO:0000256" key="5">
    <source>
        <dbReference type="ARBA" id="ARBA00022989"/>
    </source>
</evidence>
<dbReference type="EMBL" id="JALJOR010000010">
    <property type="protein sequence ID" value="KAK9810023.1"/>
    <property type="molecule type" value="Genomic_DNA"/>
</dbReference>
<feature type="transmembrane region" description="Helical" evidence="8">
    <location>
        <begin position="277"/>
        <end position="303"/>
    </location>
</feature>
<evidence type="ECO:0000256" key="1">
    <source>
        <dbReference type="ARBA" id="ARBA00004141"/>
    </source>
</evidence>
<proteinExistence type="inferred from homology"/>
<dbReference type="GO" id="GO:0008519">
    <property type="term" value="F:ammonium channel activity"/>
    <property type="evidence" value="ECO:0007669"/>
    <property type="project" value="InterPro"/>
</dbReference>
<evidence type="ECO:0000259" key="9">
    <source>
        <dbReference type="Pfam" id="PF00909"/>
    </source>
</evidence>
<dbReference type="PANTHER" id="PTHR11730">
    <property type="entry name" value="AMMONIUM TRANSPORTER"/>
    <property type="match status" value="1"/>
</dbReference>
<dbReference type="InterPro" id="IPR024041">
    <property type="entry name" value="NH4_transpt_AmtB-like_dom"/>
</dbReference>
<dbReference type="PANTHER" id="PTHR11730:SF6">
    <property type="entry name" value="AMMONIUM TRANSPORTER"/>
    <property type="match status" value="1"/>
</dbReference>
<dbReference type="GO" id="GO:0005886">
    <property type="term" value="C:plasma membrane"/>
    <property type="evidence" value="ECO:0007669"/>
    <property type="project" value="TreeGrafter"/>
</dbReference>
<evidence type="ECO:0000256" key="3">
    <source>
        <dbReference type="ARBA" id="ARBA00022448"/>
    </source>
</evidence>
<evidence type="ECO:0000313" key="11">
    <source>
        <dbReference type="Proteomes" id="UP001489004"/>
    </source>
</evidence>
<comment type="caution">
    <text evidence="10">The sequence shown here is derived from an EMBL/GenBank/DDBJ whole genome shotgun (WGS) entry which is preliminary data.</text>
</comment>
<dbReference type="SUPFAM" id="SSF111352">
    <property type="entry name" value="Ammonium transporter"/>
    <property type="match status" value="1"/>
</dbReference>
<feature type="transmembrane region" description="Helical" evidence="8">
    <location>
        <begin position="68"/>
        <end position="87"/>
    </location>
</feature>
<keyword evidence="6 8" id="KW-0472">Membrane</keyword>
<dbReference type="Gene3D" id="1.10.3430.10">
    <property type="entry name" value="Ammonium transporter AmtB like domains"/>
    <property type="match status" value="1"/>
</dbReference>
<accession>A0AAW1PPL5</accession>
<feature type="transmembrane region" description="Helical" evidence="8">
    <location>
        <begin position="33"/>
        <end position="56"/>
    </location>
</feature>
<feature type="domain" description="Ammonium transporter AmtB-like" evidence="9">
    <location>
        <begin position="33"/>
        <end position="473"/>
    </location>
</feature>
<name>A0AAW1PPL5_9CHLO</name>
<keyword evidence="4 8" id="KW-0812">Transmembrane</keyword>
<sequence length="537" mass="56837">MSLNFTSPEFTDAVTAIVEEKTYNWIGDINASFVLTSGYLVFMMQLGFALLTIGCVQAKSARSVCLKNIMDAAFGAIGYYLFGWAFAYGDKMACDADGVCVNDGNPFIGTEWFALNDTLSTQYYTWFFQYVFAISTATIVSGAVAERVKFIAYALYAFFLCAWVYPVLSHWVWSGSGWASPTRAASVGGLLIGSGAYDTVGSGAVHMVGGFAALAGAWVAGPRLGRFDANGKPNEMPGHNAVYYTAGVLLLWFGFYGFNPGTMGQIVAADGSSFSNVVARCALSTTLGGGFGAASGLIVYLIYSKLRFKHFIWDLTAAGNGALGGMIVITSGCATLRPWSAALGGIIGGALLLPGQILTLNVMKVDDPVDAFTLHGICGAAGVLFYALFADQAAVDQLYGPAPDGSPRHYGWFMGDTPHVLGANVIWILVIAGWTLAMMVPFFKLLDVLGLLRVSPQDQMLGVDVSHHGGSAYPSVDSKGLDDNFKVIQNDSASTLYGGKEDITSLAAKIGALEAQLTTVTHKLRSLEGGANGVDHV</sequence>
<feature type="transmembrane region" description="Helical" evidence="8">
    <location>
        <begin position="123"/>
        <end position="144"/>
    </location>
</feature>
<feature type="transmembrane region" description="Helical" evidence="8">
    <location>
        <begin position="151"/>
        <end position="173"/>
    </location>
</feature>
<keyword evidence="7" id="KW-0924">Ammonia transport</keyword>
<keyword evidence="3" id="KW-0813">Transport</keyword>
<evidence type="ECO:0000313" key="10">
    <source>
        <dbReference type="EMBL" id="KAK9810023.1"/>
    </source>
</evidence>
<evidence type="ECO:0000256" key="7">
    <source>
        <dbReference type="ARBA" id="ARBA00023177"/>
    </source>
</evidence>
<feature type="transmembrane region" description="Helical" evidence="8">
    <location>
        <begin position="341"/>
        <end position="360"/>
    </location>
</feature>
<dbReference type="Pfam" id="PF00909">
    <property type="entry name" value="Ammonium_transp"/>
    <property type="match status" value="1"/>
</dbReference>
<feature type="transmembrane region" description="Helical" evidence="8">
    <location>
        <begin position="310"/>
        <end position="329"/>
    </location>
</feature>
<evidence type="ECO:0000256" key="8">
    <source>
        <dbReference type="SAM" id="Phobius"/>
    </source>
</evidence>
<dbReference type="Proteomes" id="UP001489004">
    <property type="component" value="Unassembled WGS sequence"/>
</dbReference>
<dbReference type="AlphaFoldDB" id="A0AAW1PPL5"/>
<dbReference type="InterPro" id="IPR029020">
    <property type="entry name" value="Ammonium/urea_transptr"/>
</dbReference>
<keyword evidence="11" id="KW-1185">Reference proteome</keyword>
<evidence type="ECO:0000256" key="4">
    <source>
        <dbReference type="ARBA" id="ARBA00022692"/>
    </source>
</evidence>
<feature type="transmembrane region" description="Helical" evidence="8">
    <location>
        <begin position="241"/>
        <end position="257"/>
    </location>
</feature>
<comment type="similarity">
    <text evidence="2">Belongs to the ammonia transporter channel (TC 1.A.11.2) family.</text>
</comment>
<gene>
    <name evidence="10" type="ORF">WJX72_003542</name>
</gene>
<dbReference type="GO" id="GO:0097272">
    <property type="term" value="P:ammonium homeostasis"/>
    <property type="evidence" value="ECO:0007669"/>
    <property type="project" value="TreeGrafter"/>
</dbReference>
<evidence type="ECO:0000256" key="2">
    <source>
        <dbReference type="ARBA" id="ARBA00005887"/>
    </source>
</evidence>
<evidence type="ECO:0000256" key="6">
    <source>
        <dbReference type="ARBA" id="ARBA00023136"/>
    </source>
</evidence>
<organism evidence="10 11">
    <name type="scientific">[Myrmecia] bisecta</name>
    <dbReference type="NCBI Taxonomy" id="41462"/>
    <lineage>
        <taxon>Eukaryota</taxon>
        <taxon>Viridiplantae</taxon>
        <taxon>Chlorophyta</taxon>
        <taxon>core chlorophytes</taxon>
        <taxon>Trebouxiophyceae</taxon>
        <taxon>Trebouxiales</taxon>
        <taxon>Trebouxiaceae</taxon>
        <taxon>Myrmecia</taxon>
    </lineage>
</organism>
<feature type="transmembrane region" description="Helical" evidence="8">
    <location>
        <begin position="372"/>
        <end position="389"/>
    </location>
</feature>
<keyword evidence="5 8" id="KW-1133">Transmembrane helix</keyword>
<protein>
    <recommendedName>
        <fullName evidence="9">Ammonium transporter AmtB-like domain-containing protein</fullName>
    </recommendedName>
</protein>
<feature type="transmembrane region" description="Helical" evidence="8">
    <location>
        <begin position="421"/>
        <end position="443"/>
    </location>
</feature>